<evidence type="ECO:0000259" key="1">
    <source>
        <dbReference type="Pfam" id="PF06527"/>
    </source>
</evidence>
<sequence length="320" mass="35140">MLLFDHILGRPLPVQDEIGDNESGNGYALRMLTVNGLQFSDLARAAASVGHTYMPATAAPYLSYAFGASLSRLQRAIPRSYSLKGRRRSAFLGHDFSRTYQLRYTRPQVCPSCLARPGARLQAIWEISLYTSCVEHECLLLDLCVCGRGISWRRAGPFECSCGADLRALCCESAGPGSLAISTLIAARVMRGVPEQKSAGRRGLLNALSLDTLLRLVRALGISESASGDDLVPGRLTRLLSTSEAVSVVRRAWDRLADKNALVFTQLPPAWQLEELFGGANSSDLRVLQALLGEEEPTVSRWLKQHRWVQLDLLERDVNG</sequence>
<dbReference type="Proteomes" id="UP000494272">
    <property type="component" value="Unassembled WGS sequence"/>
</dbReference>
<dbReference type="AlphaFoldDB" id="A0A6S7CSU8"/>
<keyword evidence="3" id="KW-1185">Reference proteome</keyword>
<organism evidence="2 3">
    <name type="scientific">Achromobacter dolens</name>
    <dbReference type="NCBI Taxonomy" id="1287738"/>
    <lineage>
        <taxon>Bacteria</taxon>
        <taxon>Pseudomonadati</taxon>
        <taxon>Pseudomonadota</taxon>
        <taxon>Betaproteobacteria</taxon>
        <taxon>Burkholderiales</taxon>
        <taxon>Alcaligenaceae</taxon>
        <taxon>Achromobacter</taxon>
    </lineage>
</organism>
<dbReference type="InterPro" id="IPR009492">
    <property type="entry name" value="TniQ"/>
</dbReference>
<gene>
    <name evidence="2" type="ORF">LMG26841_01655</name>
</gene>
<evidence type="ECO:0000313" key="3">
    <source>
        <dbReference type="Proteomes" id="UP000494272"/>
    </source>
</evidence>
<name>A0A6S7CSU8_9BURK</name>
<dbReference type="Pfam" id="PF06527">
    <property type="entry name" value="TniQ"/>
    <property type="match status" value="1"/>
</dbReference>
<reference evidence="2 3" key="1">
    <citation type="submission" date="2020-04" db="EMBL/GenBank/DDBJ databases">
        <authorList>
            <person name="De Canck E."/>
        </authorList>
    </citation>
    <scope>NUCLEOTIDE SEQUENCE [LARGE SCALE GENOMIC DNA]</scope>
    <source>
        <strain evidence="2 3">LMG 26841</strain>
    </source>
</reference>
<protein>
    <recommendedName>
        <fullName evidence="1">TniQ domain-containing protein</fullName>
    </recommendedName>
</protein>
<feature type="domain" description="TniQ" evidence="1">
    <location>
        <begin position="17"/>
        <end position="140"/>
    </location>
</feature>
<evidence type="ECO:0000313" key="2">
    <source>
        <dbReference type="EMBL" id="CAB3844963.1"/>
    </source>
</evidence>
<accession>A0A6S7CSU8</accession>
<proteinExistence type="predicted"/>
<dbReference type="EMBL" id="CADIKW010000002">
    <property type="protein sequence ID" value="CAB3844963.1"/>
    <property type="molecule type" value="Genomic_DNA"/>
</dbReference>